<reference evidence="3 4" key="1">
    <citation type="submission" date="2019-09" db="EMBL/GenBank/DDBJ databases">
        <title>Salinarimonas rosea gen. nov., sp. nov., a new member of the a-2 subgroup of the Proteobacteria.</title>
        <authorList>
            <person name="Liu J."/>
        </authorList>
    </citation>
    <scope>NUCLEOTIDE SEQUENCE [LARGE SCALE GENOMIC DNA]</scope>
    <source>
        <strain evidence="3 4">BN140002</strain>
    </source>
</reference>
<dbReference type="Proteomes" id="UP000323142">
    <property type="component" value="Unassembled WGS sequence"/>
</dbReference>
<dbReference type="AlphaFoldDB" id="A0A5B2W0W7"/>
<evidence type="ECO:0000256" key="1">
    <source>
        <dbReference type="ARBA" id="ARBA00023002"/>
    </source>
</evidence>
<dbReference type="SUPFAM" id="SSF50475">
    <property type="entry name" value="FMN-binding split barrel"/>
    <property type="match status" value="1"/>
</dbReference>
<proteinExistence type="predicted"/>
<dbReference type="InterPro" id="IPR012349">
    <property type="entry name" value="Split_barrel_FMN-bd"/>
</dbReference>
<evidence type="ECO:0000259" key="2">
    <source>
        <dbReference type="SMART" id="SM00903"/>
    </source>
</evidence>
<dbReference type="SMART" id="SM00903">
    <property type="entry name" value="Flavin_Reduct"/>
    <property type="match status" value="1"/>
</dbReference>
<dbReference type="EMBL" id="VUOA01000003">
    <property type="protein sequence ID" value="KAA2244282.1"/>
    <property type="molecule type" value="Genomic_DNA"/>
</dbReference>
<dbReference type="Pfam" id="PF01613">
    <property type="entry name" value="Flavin_Reduct"/>
    <property type="match status" value="1"/>
</dbReference>
<keyword evidence="4" id="KW-1185">Reference proteome</keyword>
<dbReference type="OrthoDB" id="9789254at2"/>
<dbReference type="GO" id="GO:0006208">
    <property type="term" value="P:pyrimidine nucleobase catabolic process"/>
    <property type="evidence" value="ECO:0007669"/>
    <property type="project" value="TreeGrafter"/>
</dbReference>
<dbReference type="InterPro" id="IPR050268">
    <property type="entry name" value="NADH-dep_flavin_reductase"/>
</dbReference>
<evidence type="ECO:0000313" key="3">
    <source>
        <dbReference type="EMBL" id="KAA2244282.1"/>
    </source>
</evidence>
<evidence type="ECO:0000313" key="4">
    <source>
        <dbReference type="Proteomes" id="UP000323142"/>
    </source>
</evidence>
<dbReference type="PANTHER" id="PTHR30466">
    <property type="entry name" value="FLAVIN REDUCTASE"/>
    <property type="match status" value="1"/>
</dbReference>
<name>A0A5B2W0W7_9HYPH</name>
<dbReference type="PANTHER" id="PTHR30466:SF1">
    <property type="entry name" value="FMN REDUCTASE (NADH) RUTF"/>
    <property type="match status" value="1"/>
</dbReference>
<organism evidence="3 4">
    <name type="scientific">Salinarimonas soli</name>
    <dbReference type="NCBI Taxonomy" id="1638099"/>
    <lineage>
        <taxon>Bacteria</taxon>
        <taxon>Pseudomonadati</taxon>
        <taxon>Pseudomonadota</taxon>
        <taxon>Alphaproteobacteria</taxon>
        <taxon>Hyphomicrobiales</taxon>
        <taxon>Salinarimonadaceae</taxon>
        <taxon>Salinarimonas</taxon>
    </lineage>
</organism>
<dbReference type="InterPro" id="IPR002563">
    <property type="entry name" value="Flavin_Rdtase-like_dom"/>
</dbReference>
<feature type="domain" description="Flavin reductase like" evidence="2">
    <location>
        <begin position="1"/>
        <end position="148"/>
    </location>
</feature>
<gene>
    <name evidence="3" type="ORF">F0L46_00645</name>
</gene>
<comment type="caution">
    <text evidence="3">The sequence shown here is derived from an EMBL/GenBank/DDBJ whole genome shotgun (WGS) entry which is preliminary data.</text>
</comment>
<sequence>MSRVPGAVHLVSTDGPAGSGGFTATAVTSVADTPPTLLVCANGANRSCGRLIENGVFGVSTLSHADEELAAAFAGRTGIYGEDRFRLGRWTRLVTGSPVLETAIAGFDCRVIEARPLATHLVIFGEVVGVHLGPAQPALVYRGRRFHGL</sequence>
<keyword evidence="1" id="KW-0560">Oxidoreductase</keyword>
<dbReference type="Gene3D" id="2.30.110.10">
    <property type="entry name" value="Electron Transport, Fmn-binding Protein, Chain A"/>
    <property type="match status" value="1"/>
</dbReference>
<reference evidence="3 4" key="2">
    <citation type="submission" date="2019-09" db="EMBL/GenBank/DDBJ databases">
        <authorList>
            <person name="Jin C."/>
        </authorList>
    </citation>
    <scope>NUCLEOTIDE SEQUENCE [LARGE SCALE GENOMIC DNA]</scope>
    <source>
        <strain evidence="3 4">BN140002</strain>
    </source>
</reference>
<dbReference type="GO" id="GO:0042602">
    <property type="term" value="F:riboflavin reductase (NADPH) activity"/>
    <property type="evidence" value="ECO:0007669"/>
    <property type="project" value="TreeGrafter"/>
</dbReference>
<protein>
    <submittedName>
        <fullName evidence="3">Flavin reductase</fullName>
    </submittedName>
</protein>
<accession>A0A5B2W0W7</accession>
<dbReference type="GO" id="GO:0010181">
    <property type="term" value="F:FMN binding"/>
    <property type="evidence" value="ECO:0007669"/>
    <property type="project" value="InterPro"/>
</dbReference>